<dbReference type="PANTHER" id="PTHR35791:SF1">
    <property type="entry name" value="UPF0754 MEMBRANE PROTEIN YHEB"/>
    <property type="match status" value="1"/>
</dbReference>
<evidence type="ECO:0000313" key="2">
    <source>
        <dbReference type="EMBL" id="CAK0836733.1"/>
    </source>
</evidence>
<protein>
    <submittedName>
        <fullName evidence="2">Uncharacterized protein</fullName>
    </submittedName>
</protein>
<accession>A0ABN9SW34</accession>
<dbReference type="Proteomes" id="UP001189429">
    <property type="component" value="Unassembled WGS sequence"/>
</dbReference>
<sequence length="791" mass="86066">MCFYPVNFIGCCPPVCGWQGIVPRRAEIMAARSCELMIGGALGVPGALARRGGTREPRDAGRSQARSKGGVDIGDGKCEWNAKLLQQKKVCSGCGTTVELYARKKKVSFQRDTFNSDDEFLDAWRAANFVKADQSESMEYLTSLVTLLGSNGCRHYETLVVSEVREIFRTIRVAAEMEPLPPIQVDQIYASAKAMKAKAGMGVDMLSPVDFQRLPGPAIAELAAGASANEVSRSAGPELALTRAIPEESFFRELQPVLVATTAAVLERLARSRCPQIWQTLPAYVKEELKSKVLEMAPTMFEPVLNDIKANINTIVDVKQMAIEILIENRRLLVEMFQQIGAREFTFIQHFSVGPSADPVVDRARSDKCREGGCQLPHVGHIGVAARACTLDRPDARGPSVLWCCLGSWQLSATCPLAAWESRLLAEPGPVSSAPQGREPPRSSNAWRQGLRAGFSWRVGGLGGASGAEAARAGWWMVSWGRIAAVAGAIPRSLAGWSTAAMFRGPLLEASDAVFGVDQGGLGAAELEGNRLGDPAGSQHSRSNASVTLGDAAGRQMPGVEQRATFRDRRSVTGSMQIGRLGGSRPPLDLSASRQALRAGRFILGAFQMCLWMIINSTGTEDECKTHAGSSKFHCWAGFVVLPVSGLIIGYPRGQRRFRRASRQVLEGSKASCRESVSAASGRADLTNWLGINLIFKPVWPHLYCGGYVNFQGVFLKRQKEVSQQMTQMICSKLVTARKMLEYVVKREEILKMVEDLFKKHVEEAMNTQTNAVRPLGEPLPSHALGRGVFL</sequence>
<keyword evidence="3" id="KW-1185">Reference proteome</keyword>
<dbReference type="EMBL" id="CAUYUJ010013780">
    <property type="protein sequence ID" value="CAK0836733.1"/>
    <property type="molecule type" value="Genomic_DNA"/>
</dbReference>
<name>A0ABN9SW34_9DINO</name>
<evidence type="ECO:0000313" key="3">
    <source>
        <dbReference type="Proteomes" id="UP001189429"/>
    </source>
</evidence>
<feature type="region of interest" description="Disordered" evidence="1">
    <location>
        <begin position="49"/>
        <end position="70"/>
    </location>
</feature>
<dbReference type="PANTHER" id="PTHR35791">
    <property type="entry name" value="UPF0754 MEMBRANE PROTEIN YHEB"/>
    <property type="match status" value="1"/>
</dbReference>
<gene>
    <name evidence="2" type="ORF">PCOR1329_LOCUS33136</name>
</gene>
<proteinExistence type="predicted"/>
<organism evidence="2 3">
    <name type="scientific">Prorocentrum cordatum</name>
    <dbReference type="NCBI Taxonomy" id="2364126"/>
    <lineage>
        <taxon>Eukaryota</taxon>
        <taxon>Sar</taxon>
        <taxon>Alveolata</taxon>
        <taxon>Dinophyceae</taxon>
        <taxon>Prorocentrales</taxon>
        <taxon>Prorocentraceae</taxon>
        <taxon>Prorocentrum</taxon>
    </lineage>
</organism>
<comment type="caution">
    <text evidence="2">The sequence shown here is derived from an EMBL/GenBank/DDBJ whole genome shotgun (WGS) entry which is preliminary data.</text>
</comment>
<evidence type="ECO:0000256" key="1">
    <source>
        <dbReference type="SAM" id="MobiDB-lite"/>
    </source>
</evidence>
<reference evidence="2" key="1">
    <citation type="submission" date="2023-10" db="EMBL/GenBank/DDBJ databases">
        <authorList>
            <person name="Chen Y."/>
            <person name="Shah S."/>
            <person name="Dougan E. K."/>
            <person name="Thang M."/>
            <person name="Chan C."/>
        </authorList>
    </citation>
    <scope>NUCLEOTIDE SEQUENCE [LARGE SCALE GENOMIC DNA]</scope>
</reference>